<keyword evidence="18 26" id="KW-0175">Coiled coil</keyword>
<accession>A0A452J2S0</accession>
<dbReference type="Gene3D" id="1.25.40.280">
    <property type="entry name" value="alix/aip1 like domains"/>
    <property type="match status" value="1"/>
</dbReference>
<feature type="region of interest" description="Disordered" evidence="27">
    <location>
        <begin position="927"/>
        <end position="946"/>
    </location>
</feature>
<dbReference type="Gene3D" id="3.90.190.10">
    <property type="entry name" value="Protein tyrosine phosphatase superfamily"/>
    <property type="match status" value="1"/>
</dbReference>
<keyword evidence="21" id="KW-0539">Nucleus</keyword>
<evidence type="ECO:0000256" key="14">
    <source>
        <dbReference type="ARBA" id="ARBA00022801"/>
    </source>
</evidence>
<feature type="region of interest" description="Disordered" evidence="27">
    <location>
        <begin position="884"/>
        <end position="915"/>
    </location>
</feature>
<evidence type="ECO:0000256" key="8">
    <source>
        <dbReference type="ARBA" id="ARBA00022481"/>
    </source>
</evidence>
<keyword evidence="17" id="KW-0653">Protein transport</keyword>
<organism evidence="31 32">
    <name type="scientific">Gopherus agassizii</name>
    <name type="common">Agassiz's desert tortoise</name>
    <dbReference type="NCBI Taxonomy" id="38772"/>
    <lineage>
        <taxon>Eukaryota</taxon>
        <taxon>Metazoa</taxon>
        <taxon>Chordata</taxon>
        <taxon>Craniata</taxon>
        <taxon>Vertebrata</taxon>
        <taxon>Euteleostomi</taxon>
        <taxon>Archelosauria</taxon>
        <taxon>Testudinata</taxon>
        <taxon>Testudines</taxon>
        <taxon>Cryptodira</taxon>
        <taxon>Durocryptodira</taxon>
        <taxon>Testudinoidea</taxon>
        <taxon>Testudinidae</taxon>
        <taxon>Gopherus</taxon>
    </lineage>
</organism>
<comment type="similarity">
    <text evidence="5">Belongs to the protein-tyrosine phosphatase family. Non-receptor class subfamily.</text>
</comment>
<dbReference type="Gene3D" id="1.20.120.560">
    <property type="entry name" value="alix/aip1 in complex with the ypdl late domain"/>
    <property type="match status" value="1"/>
</dbReference>
<feature type="compositionally biased region" description="Basic and acidic residues" evidence="27">
    <location>
        <begin position="1559"/>
        <end position="1569"/>
    </location>
</feature>
<dbReference type="GO" id="GO:0045022">
    <property type="term" value="P:early endosome to late endosome transport"/>
    <property type="evidence" value="ECO:0007669"/>
    <property type="project" value="TreeGrafter"/>
</dbReference>
<evidence type="ECO:0000256" key="12">
    <source>
        <dbReference type="ARBA" id="ARBA00022753"/>
    </source>
</evidence>
<evidence type="ECO:0000256" key="27">
    <source>
        <dbReference type="SAM" id="MobiDB-lite"/>
    </source>
</evidence>
<evidence type="ECO:0000256" key="9">
    <source>
        <dbReference type="ARBA" id="ARBA00022490"/>
    </source>
</evidence>
<feature type="compositionally biased region" description="Polar residues" evidence="27">
    <location>
        <begin position="1607"/>
        <end position="1616"/>
    </location>
</feature>
<evidence type="ECO:0000259" key="29">
    <source>
        <dbReference type="PROSITE" id="PS50056"/>
    </source>
</evidence>
<dbReference type="SUPFAM" id="SSF52799">
    <property type="entry name" value="(Phosphotyrosine protein) phosphatases II"/>
    <property type="match status" value="1"/>
</dbReference>
<evidence type="ECO:0000256" key="23">
    <source>
        <dbReference type="ARBA" id="ARBA00023329"/>
    </source>
</evidence>
<dbReference type="GO" id="GO:0043328">
    <property type="term" value="P:protein transport to vacuole involved in ubiquitin-dependent protein catabolic process via the multivesicular body sorting pathway"/>
    <property type="evidence" value="ECO:0007669"/>
    <property type="project" value="TreeGrafter"/>
</dbReference>
<keyword evidence="19" id="KW-0969">Cilium</keyword>
<evidence type="ECO:0000256" key="26">
    <source>
        <dbReference type="SAM" id="Coils"/>
    </source>
</evidence>
<feature type="compositionally biased region" description="Polar residues" evidence="27">
    <location>
        <begin position="1123"/>
        <end position="1137"/>
    </location>
</feature>
<dbReference type="GO" id="GO:0032456">
    <property type="term" value="P:endocytic recycling"/>
    <property type="evidence" value="ECO:0007669"/>
    <property type="project" value="TreeGrafter"/>
</dbReference>
<feature type="region of interest" description="Disordered" evidence="27">
    <location>
        <begin position="1143"/>
        <end position="1162"/>
    </location>
</feature>
<evidence type="ECO:0000256" key="24">
    <source>
        <dbReference type="ARBA" id="ARBA00055066"/>
    </source>
</evidence>
<evidence type="ECO:0000256" key="10">
    <source>
        <dbReference type="ARBA" id="ARBA00022553"/>
    </source>
</evidence>
<keyword evidence="13" id="KW-0970">Cilium biogenesis/degradation</keyword>
<dbReference type="SMART" id="SM00194">
    <property type="entry name" value="PTPc"/>
    <property type="match status" value="1"/>
</dbReference>
<comment type="subcellular location">
    <subcellularLocation>
        <location evidence="1">Cytoplasm</location>
        <location evidence="1">Cytoskeleton</location>
        <location evidence="1">Cilium basal body</location>
    </subcellularLocation>
    <subcellularLocation>
        <location evidence="4">Cytoplasmic vesicle</location>
    </subcellularLocation>
    <subcellularLocation>
        <location evidence="3">Endosome</location>
    </subcellularLocation>
    <subcellularLocation>
        <location evidence="2">Nucleus</location>
    </subcellularLocation>
</comment>
<comment type="function">
    <text evidence="24">Plays a role in sorting of endocytic ubiquitinated cargos into multivesicular bodies (MVBs) via its interaction with the ESCRT-I complex (endosomal sorting complex required for transport I), and possibly also other ESCRT complexes. May act as a negative regulator of Ras-mediated mitogenic activity. Plays a role in ciliogenesis.</text>
</comment>
<keyword evidence="23" id="KW-0968">Cytoplasmic vesicle</keyword>
<evidence type="ECO:0000256" key="18">
    <source>
        <dbReference type="ARBA" id="ARBA00023054"/>
    </source>
</evidence>
<dbReference type="PROSITE" id="PS51180">
    <property type="entry name" value="BRO1"/>
    <property type="match status" value="1"/>
</dbReference>
<keyword evidence="11" id="KW-0677">Repeat</keyword>
<dbReference type="EC" id="3.1.3.48" evidence="6"/>
<keyword evidence="7" id="KW-0813">Transport</keyword>
<feature type="region of interest" description="Disordered" evidence="27">
    <location>
        <begin position="749"/>
        <end position="872"/>
    </location>
</feature>
<dbReference type="FunFam" id="3.90.190.10:FF:000061">
    <property type="entry name" value="tyrosine-protein phosphatase non-receptor type 23 isoform X1"/>
    <property type="match status" value="1"/>
</dbReference>
<keyword evidence="32" id="KW-1185">Reference proteome</keyword>
<dbReference type="Pfam" id="PF00102">
    <property type="entry name" value="Y_phosphatase"/>
    <property type="match status" value="1"/>
</dbReference>
<evidence type="ECO:0000256" key="13">
    <source>
        <dbReference type="ARBA" id="ARBA00022794"/>
    </source>
</evidence>
<keyword evidence="15" id="KW-0802">TPR repeat</keyword>
<keyword evidence="12" id="KW-0967">Endosome</keyword>
<keyword evidence="8" id="KW-0488">Methylation</keyword>
<dbReference type="InterPro" id="IPR004328">
    <property type="entry name" value="BRO1_dom"/>
</dbReference>
<keyword evidence="9" id="KW-0963">Cytoplasm</keyword>
<evidence type="ECO:0000313" key="32">
    <source>
        <dbReference type="Proteomes" id="UP000291020"/>
    </source>
</evidence>
<feature type="compositionally biased region" description="Low complexity" evidence="27">
    <location>
        <begin position="1521"/>
        <end position="1532"/>
    </location>
</feature>
<feature type="compositionally biased region" description="Pro residues" evidence="27">
    <location>
        <begin position="1081"/>
        <end position="1101"/>
    </location>
</feature>
<dbReference type="SMART" id="SM01041">
    <property type="entry name" value="BRO1"/>
    <property type="match status" value="1"/>
</dbReference>
<feature type="compositionally biased region" description="Low complexity" evidence="27">
    <location>
        <begin position="1112"/>
        <end position="1122"/>
    </location>
</feature>
<dbReference type="InterPro" id="IPR003595">
    <property type="entry name" value="Tyr_Pase_cat"/>
</dbReference>
<dbReference type="Pfam" id="PF03097">
    <property type="entry name" value="BRO1"/>
    <property type="match status" value="1"/>
</dbReference>
<dbReference type="Ensembl" id="ENSGAGT00000039279.1">
    <property type="protein sequence ID" value="ENSGAGP00000034698.1"/>
    <property type="gene ID" value="ENSGAGG00000024616.1"/>
</dbReference>
<feature type="region of interest" description="Disordered" evidence="27">
    <location>
        <begin position="1597"/>
        <end position="1642"/>
    </location>
</feature>
<dbReference type="PROSITE" id="PS00383">
    <property type="entry name" value="TYR_PHOSPHATASE_1"/>
    <property type="match status" value="1"/>
</dbReference>
<dbReference type="InterPro" id="IPR025304">
    <property type="entry name" value="ALIX_V_dom"/>
</dbReference>
<dbReference type="GO" id="GO:0005768">
    <property type="term" value="C:endosome"/>
    <property type="evidence" value="ECO:0007669"/>
    <property type="project" value="UniProtKB-SubCell"/>
</dbReference>
<feature type="compositionally biased region" description="Pro residues" evidence="27">
    <location>
        <begin position="895"/>
        <end position="907"/>
    </location>
</feature>
<dbReference type="PANTHER" id="PTHR23030:SF30">
    <property type="entry name" value="TYROSINE-PROTEIN PHOSPHATASE NON-RECEPTOR TYPE 23"/>
    <property type="match status" value="1"/>
</dbReference>
<feature type="region of interest" description="Disordered" evidence="27">
    <location>
        <begin position="1516"/>
        <end position="1579"/>
    </location>
</feature>
<feature type="region of interest" description="Disordered" evidence="27">
    <location>
        <begin position="679"/>
        <end position="707"/>
    </location>
</feature>
<dbReference type="GO" id="GO:0004725">
    <property type="term" value="F:protein tyrosine phosphatase activity"/>
    <property type="evidence" value="ECO:0007669"/>
    <property type="project" value="UniProtKB-EC"/>
</dbReference>
<evidence type="ECO:0000256" key="5">
    <source>
        <dbReference type="ARBA" id="ARBA00009649"/>
    </source>
</evidence>
<feature type="compositionally biased region" description="Polar residues" evidence="27">
    <location>
        <begin position="835"/>
        <end position="850"/>
    </location>
</feature>
<feature type="domain" description="Tyrosine-protein phosphatase" evidence="28">
    <location>
        <begin position="1226"/>
        <end position="1458"/>
    </location>
</feature>
<feature type="domain" description="BRO1" evidence="30">
    <location>
        <begin position="8"/>
        <end position="373"/>
    </location>
</feature>
<dbReference type="GO" id="GO:0030030">
    <property type="term" value="P:cell projection organization"/>
    <property type="evidence" value="ECO:0007669"/>
    <property type="project" value="UniProtKB-KW"/>
</dbReference>
<feature type="coiled-coil region" evidence="26">
    <location>
        <begin position="524"/>
        <end position="561"/>
    </location>
</feature>
<dbReference type="CDD" id="cd09234">
    <property type="entry name" value="V_HD-PTP_like"/>
    <property type="match status" value="1"/>
</dbReference>
<feature type="domain" description="Tyrosine specific protein phosphatases" evidence="29">
    <location>
        <begin position="1371"/>
        <end position="1449"/>
    </location>
</feature>
<dbReference type="Proteomes" id="UP000291020">
    <property type="component" value="Unassembled WGS sequence"/>
</dbReference>
<evidence type="ECO:0000259" key="30">
    <source>
        <dbReference type="PROSITE" id="PS51180"/>
    </source>
</evidence>
<dbReference type="Pfam" id="PF13949">
    <property type="entry name" value="ALIX_LYPXL_bnd"/>
    <property type="match status" value="1"/>
</dbReference>
<evidence type="ECO:0000256" key="2">
    <source>
        <dbReference type="ARBA" id="ARBA00004123"/>
    </source>
</evidence>
<evidence type="ECO:0000256" key="4">
    <source>
        <dbReference type="ARBA" id="ARBA00004541"/>
    </source>
</evidence>
<dbReference type="InterPro" id="IPR000242">
    <property type="entry name" value="PTP_cat"/>
</dbReference>
<evidence type="ECO:0000256" key="7">
    <source>
        <dbReference type="ARBA" id="ARBA00022448"/>
    </source>
</evidence>
<protein>
    <recommendedName>
        <fullName evidence="25">Tyrosine-protein phosphatase non-receptor type 23</fullName>
        <ecNumber evidence="6">3.1.3.48</ecNumber>
    </recommendedName>
</protein>
<reference evidence="31" key="3">
    <citation type="submission" date="2025-09" db="UniProtKB">
        <authorList>
            <consortium name="Ensembl"/>
        </authorList>
    </citation>
    <scope>IDENTIFICATION</scope>
</reference>
<evidence type="ECO:0000256" key="20">
    <source>
        <dbReference type="ARBA" id="ARBA00023212"/>
    </source>
</evidence>
<feature type="compositionally biased region" description="Pro residues" evidence="27">
    <location>
        <begin position="777"/>
        <end position="789"/>
    </location>
</feature>
<dbReference type="InterPro" id="IPR029021">
    <property type="entry name" value="Prot-tyrosine_phosphatase-like"/>
</dbReference>
<keyword evidence="16" id="KW-0904">Protein phosphatase</keyword>
<dbReference type="PRINTS" id="PR00700">
    <property type="entry name" value="PRTYPHPHTASE"/>
</dbReference>
<evidence type="ECO:0000256" key="11">
    <source>
        <dbReference type="ARBA" id="ARBA00022737"/>
    </source>
</evidence>
<keyword evidence="20" id="KW-0206">Cytoskeleton</keyword>
<reference evidence="32" key="1">
    <citation type="journal article" date="2017" name="PLoS ONE">
        <title>The Agassiz's desert tortoise genome provides a resource for the conservation of a threatened species.</title>
        <authorList>
            <person name="Tollis M."/>
            <person name="DeNardo D.F."/>
            <person name="Cornelius J.A."/>
            <person name="Dolby G.A."/>
            <person name="Edwards T."/>
            <person name="Henen B.T."/>
            <person name="Karl A.E."/>
            <person name="Murphy R.W."/>
            <person name="Kusumi K."/>
        </authorList>
    </citation>
    <scope>NUCLEOTIDE SEQUENCE [LARGE SCALE GENOMIC DNA]</scope>
</reference>
<dbReference type="CDD" id="cd14539">
    <property type="entry name" value="PTP-N23"/>
    <property type="match status" value="1"/>
</dbReference>
<dbReference type="SMART" id="SM00404">
    <property type="entry name" value="PTPc_motif"/>
    <property type="match status" value="1"/>
</dbReference>
<evidence type="ECO:0000256" key="16">
    <source>
        <dbReference type="ARBA" id="ARBA00022912"/>
    </source>
</evidence>
<dbReference type="PROSITE" id="PS50055">
    <property type="entry name" value="TYR_PHOSPHATASE_PTP"/>
    <property type="match status" value="1"/>
</dbReference>
<dbReference type="PANTHER" id="PTHR23030">
    <property type="entry name" value="PCD6 INTERACTING PROTEIN-RELATED"/>
    <property type="match status" value="1"/>
</dbReference>
<evidence type="ECO:0000256" key="21">
    <source>
        <dbReference type="ARBA" id="ARBA00023242"/>
    </source>
</evidence>
<evidence type="ECO:0000313" key="31">
    <source>
        <dbReference type="Ensembl" id="ENSGAGP00000034698.1"/>
    </source>
</evidence>
<keyword evidence="14" id="KW-0378">Hydrolase</keyword>
<dbReference type="Gene3D" id="1.20.140.50">
    <property type="entry name" value="alix/aip1 like domains"/>
    <property type="match status" value="1"/>
</dbReference>
<evidence type="ECO:0000256" key="22">
    <source>
        <dbReference type="ARBA" id="ARBA00023273"/>
    </source>
</evidence>
<sequence length="1642" mass="179602">STGEAMHPLLWINRDGHCKAPFSVTTQDCLRACFWHTAPFSLLLQNAVSVPRDFEGCSILRKYFGQLHYLQSRVPMGSEHEAAVPVTWTEIFSGKAVTHEDIKYEQACILYNLGALHSMLGAMDKRVSEEGMKVSCTHFQCAAGAFTYLRDHFPHSYSVDMSHQILNLNINLMLGQAQECLLEKSMLDNRKSFLVARISAQVVDYYKEACRALENSDTASLLGKIQKDWKKLVQMKIYYFAAIAHVSGKNEVVYFQSALDKLNEAIKLAKVTGSPFPPRIYTSIVCRYNSAKKDNDFIYHEAVPALDTLQSVKGATLVKALPVNPTDPAVTGPDIFAKLVPMAAHEASSLYSEEKAKLLREVMAKIEAKNEVLDQFMDSMQLDPETVDNLDMYNHIPPILMEKCAALSVRPDTVKNLVQSMQVLSGVFTDVEASLKEIRDLLDDDELQDQKLQELLGKPGSPPSSSPGLAEVSKEWAKYMEVHEKASFTNTELHKAMNLHISNLRLLSGPLEQVRAALPVPALMEDDKQVLQNLKRILSKVQEMKDQRMSLEQQLREMIQKDDITTSLVTTDRSEMRKLFEEQLKKYDQIKVYLEQNLAAQENVLKALTDANVKYAAVRKVLAEVEHKWNTTLQTLVASYEAYEDLMKKAQEGKDFYADLESKAAKLLEKARAACQASEASRQQVLEREMKKKPPPRPTAPKPLGSLSLADLPEELRSLPPDVLAAHLTRLPADALAAFSINPAFSSGAPGSPLQGPFPPQTYSGPPVLPSQVMQPHRPPSSAPSPSPQLYPAGTLQRGPGHPSPAMAPPQPPRFSGQAPGGSNGPPHPLGVRPATTTVDSIQAPISSYTAPRAMGGHMPPRLTSQPPGLPPQGSFLGPPAQFPYAQGGVQPFGQQPPFPAGPPAPSFPQQQYPPQAQLQPLPVYQPQAQFPGQHSGLAHVSPSHGQIHAQLRTQLYPLPSQDSAPHSFPAAMPCGPLPLAQSLSGTMVAPAQQLHPHRSLAGLQPMPAGSSAQVVSAMPYCPAPSACHPGPPTNQLPPGSAMPLAGPQPPASSQSGPHHVPPSPSPALSQMPGSVIVPGPAIPSPRPPPSLTPGTAPPAQSPAELQFHRQSSSTDDLLSSSPESQHGGSKTAVNQPLLQPTKADAKEGQKPKAVQLIENDPYEKPEHIMRLLSELDRFRGVVASLEKPIPRSVPELDGIWKELQDAQERDARQLSIAIARCYSMKNRHQDIMPYDKNRIVLQSGKDDYINASKIEDLSSYCPTIIATQAPLVGTASDFWLMIYEQKVSLIVMLVSEQEIEKQKVVRYFPQERGQPMVQGPITLLLTSLKVAPTHVERMITLQFRDQSLKRTVIHLQFTAWPELGLPDSKGNLLRFIQEVHGHYLHQRPLHTPIVVHCSSGVGRTGAFCLMYAAMQEVEAGNSIPDLAQLVKRMRQQRKHMLLEKLHLKFCYEAVLKHAEQVLQRHGVTTPASSKPPSSAAQKLYLHQDPQDLVLGGDMPISSIQATIAKLSIKPPGGGAVPAAPASVAQPSLTEHVPPTSAELPPISTMPVLLPEAESSNHVEERPSREPSATSLAPSSSSLELLASLTPEAFSLDSSLRGKPRMNKQSFLQPQNGEGLRGPRPSDDPLSMLDPLWTLNKT</sequence>
<feature type="region of interest" description="Disordered" evidence="27">
    <location>
        <begin position="1030"/>
        <end position="1137"/>
    </location>
</feature>
<evidence type="ECO:0000256" key="3">
    <source>
        <dbReference type="ARBA" id="ARBA00004177"/>
    </source>
</evidence>
<name>A0A452J2S0_9SAUR</name>
<keyword evidence="10" id="KW-0597">Phosphoprotein</keyword>
<dbReference type="InterPro" id="IPR038499">
    <property type="entry name" value="BRO1_sf"/>
</dbReference>
<dbReference type="InterPro" id="IPR016130">
    <property type="entry name" value="Tyr_Pase_AS"/>
</dbReference>
<evidence type="ECO:0000256" key="1">
    <source>
        <dbReference type="ARBA" id="ARBA00004120"/>
    </source>
</evidence>
<dbReference type="InterPro" id="IPR000387">
    <property type="entry name" value="Tyr_Pase_dom"/>
</dbReference>
<evidence type="ECO:0000256" key="25">
    <source>
        <dbReference type="ARBA" id="ARBA00072472"/>
    </source>
</evidence>
<reference evidence="31" key="2">
    <citation type="submission" date="2025-08" db="UniProtKB">
        <authorList>
            <consortium name="Ensembl"/>
        </authorList>
    </citation>
    <scope>IDENTIFICATION</scope>
</reference>
<evidence type="ECO:0000256" key="19">
    <source>
        <dbReference type="ARBA" id="ARBA00023069"/>
    </source>
</evidence>
<keyword evidence="22" id="KW-0966">Cell projection</keyword>
<dbReference type="GO" id="GO:0005634">
    <property type="term" value="C:nucleus"/>
    <property type="evidence" value="ECO:0007669"/>
    <property type="project" value="UniProtKB-SubCell"/>
</dbReference>
<dbReference type="PROSITE" id="PS50056">
    <property type="entry name" value="TYR_PHOSPHATASE_2"/>
    <property type="match status" value="1"/>
</dbReference>
<feature type="compositionally biased region" description="Low complexity" evidence="27">
    <location>
        <begin position="1570"/>
        <end position="1579"/>
    </location>
</feature>
<proteinExistence type="inferred from homology"/>
<evidence type="ECO:0000256" key="15">
    <source>
        <dbReference type="ARBA" id="ARBA00022803"/>
    </source>
</evidence>
<evidence type="ECO:0000256" key="6">
    <source>
        <dbReference type="ARBA" id="ARBA00013064"/>
    </source>
</evidence>
<evidence type="ECO:0000259" key="28">
    <source>
        <dbReference type="PROSITE" id="PS50055"/>
    </source>
</evidence>
<feature type="compositionally biased region" description="Pro residues" evidence="27">
    <location>
        <begin position="802"/>
        <end position="813"/>
    </location>
</feature>
<evidence type="ECO:0000256" key="17">
    <source>
        <dbReference type="ARBA" id="ARBA00022927"/>
    </source>
</evidence>